<evidence type="ECO:0000313" key="11">
    <source>
        <dbReference type="EMBL" id="GAA0601358.1"/>
    </source>
</evidence>
<accession>A0ABP3R0V2</accession>
<feature type="domain" description="Tetrapyrrole biosynthesis uroporphyrinogen III synthase" evidence="10">
    <location>
        <begin position="21"/>
        <end position="243"/>
    </location>
</feature>
<comment type="similarity">
    <text evidence="2 9">Belongs to the uroporphyrinogen-III synthase family.</text>
</comment>
<evidence type="ECO:0000259" key="10">
    <source>
        <dbReference type="Pfam" id="PF02602"/>
    </source>
</evidence>
<dbReference type="Proteomes" id="UP001500866">
    <property type="component" value="Unassembled WGS sequence"/>
</dbReference>
<evidence type="ECO:0000256" key="3">
    <source>
        <dbReference type="ARBA" id="ARBA00013109"/>
    </source>
</evidence>
<name>A0ABP3R0V2_9BACI</name>
<evidence type="ECO:0000256" key="9">
    <source>
        <dbReference type="RuleBase" id="RU366031"/>
    </source>
</evidence>
<dbReference type="InterPro" id="IPR003754">
    <property type="entry name" value="4pyrrol_synth_uPrphyn_synth"/>
</dbReference>
<dbReference type="EMBL" id="BAAADS010000012">
    <property type="protein sequence ID" value="GAA0601358.1"/>
    <property type="molecule type" value="Genomic_DNA"/>
</dbReference>
<keyword evidence="12" id="KW-1185">Reference proteome</keyword>
<reference evidence="12" key="1">
    <citation type="journal article" date="2019" name="Int. J. Syst. Evol. Microbiol.">
        <title>The Global Catalogue of Microorganisms (GCM) 10K type strain sequencing project: providing services to taxonomists for standard genome sequencing and annotation.</title>
        <authorList>
            <consortium name="The Broad Institute Genomics Platform"/>
            <consortium name="The Broad Institute Genome Sequencing Center for Infectious Disease"/>
            <person name="Wu L."/>
            <person name="Ma J."/>
        </authorList>
    </citation>
    <scope>NUCLEOTIDE SEQUENCE [LARGE SCALE GENOMIC DNA]</scope>
    <source>
        <strain evidence="12">JCM 15395</strain>
    </source>
</reference>
<dbReference type="EC" id="4.2.1.75" evidence="3 9"/>
<evidence type="ECO:0000256" key="4">
    <source>
        <dbReference type="ARBA" id="ARBA00023239"/>
    </source>
</evidence>
<protein>
    <recommendedName>
        <fullName evidence="7 9">Uroporphyrinogen-III synthase</fullName>
        <ecNumber evidence="3 9">4.2.1.75</ecNumber>
    </recommendedName>
</protein>
<sequence>MSAALHGKKILITREKKQAREFSEKVLQAGGIPVEVPLLKISCMENDSTRQLLDGVTTYNWIFFTSANGVDCFFKRDGWKTIKDETRIAAVGNKTAGKLEDYGYRVDFIPTTYNAESMTNEFLEQDSLNDSRMLLVQGTKSRDILPKWLTEQGIRFDTVVVYESLFEYGSKQHLSRALAGDSMDFITFTSPSTVDAFLEMNEGRVQKGSVYVCIGTTTSDHAKESGFENILRPDEFTIDGMVQCMSDYIAVKG</sequence>
<dbReference type="InterPro" id="IPR036108">
    <property type="entry name" value="4pyrrol_syn_uPrphyn_synt_sf"/>
</dbReference>
<dbReference type="Gene3D" id="3.40.50.10090">
    <property type="match status" value="2"/>
</dbReference>
<keyword evidence="5 9" id="KW-0627">Porphyrin biosynthesis</keyword>
<comment type="function">
    <text evidence="6 9">Catalyzes cyclization of the linear tetrapyrrole, hydroxymethylbilane, to the macrocyclic uroporphyrinogen III.</text>
</comment>
<proteinExistence type="inferred from homology"/>
<evidence type="ECO:0000256" key="8">
    <source>
        <dbReference type="ARBA" id="ARBA00048617"/>
    </source>
</evidence>
<evidence type="ECO:0000256" key="5">
    <source>
        <dbReference type="ARBA" id="ARBA00023244"/>
    </source>
</evidence>
<evidence type="ECO:0000256" key="2">
    <source>
        <dbReference type="ARBA" id="ARBA00008133"/>
    </source>
</evidence>
<dbReference type="PANTHER" id="PTHR38042:SF1">
    <property type="entry name" value="UROPORPHYRINOGEN-III SYNTHASE, CHLOROPLASTIC"/>
    <property type="match status" value="1"/>
</dbReference>
<evidence type="ECO:0000256" key="6">
    <source>
        <dbReference type="ARBA" id="ARBA00037589"/>
    </source>
</evidence>
<keyword evidence="4 9" id="KW-0456">Lyase</keyword>
<comment type="catalytic activity">
    <reaction evidence="8 9">
        <text>hydroxymethylbilane = uroporphyrinogen III + H2O</text>
        <dbReference type="Rhea" id="RHEA:18965"/>
        <dbReference type="ChEBI" id="CHEBI:15377"/>
        <dbReference type="ChEBI" id="CHEBI:57308"/>
        <dbReference type="ChEBI" id="CHEBI:57845"/>
        <dbReference type="EC" id="4.2.1.75"/>
    </reaction>
</comment>
<evidence type="ECO:0000313" key="12">
    <source>
        <dbReference type="Proteomes" id="UP001500866"/>
    </source>
</evidence>
<comment type="caution">
    <text evidence="11">The sequence shown here is derived from an EMBL/GenBank/DDBJ whole genome shotgun (WGS) entry which is preliminary data.</text>
</comment>
<evidence type="ECO:0000256" key="1">
    <source>
        <dbReference type="ARBA" id="ARBA00004772"/>
    </source>
</evidence>
<dbReference type="PANTHER" id="PTHR38042">
    <property type="entry name" value="UROPORPHYRINOGEN-III SYNTHASE, CHLOROPLASTIC"/>
    <property type="match status" value="1"/>
</dbReference>
<evidence type="ECO:0000256" key="7">
    <source>
        <dbReference type="ARBA" id="ARBA00040167"/>
    </source>
</evidence>
<dbReference type="SUPFAM" id="SSF69618">
    <property type="entry name" value="HemD-like"/>
    <property type="match status" value="1"/>
</dbReference>
<dbReference type="Pfam" id="PF02602">
    <property type="entry name" value="HEM4"/>
    <property type="match status" value="1"/>
</dbReference>
<organism evidence="11 12">
    <name type="scientific">Virgibacillus siamensis</name>
    <dbReference type="NCBI Taxonomy" id="480071"/>
    <lineage>
        <taxon>Bacteria</taxon>
        <taxon>Bacillati</taxon>
        <taxon>Bacillota</taxon>
        <taxon>Bacilli</taxon>
        <taxon>Bacillales</taxon>
        <taxon>Bacillaceae</taxon>
        <taxon>Virgibacillus</taxon>
    </lineage>
</organism>
<dbReference type="InterPro" id="IPR039793">
    <property type="entry name" value="UROS/Hem4"/>
</dbReference>
<dbReference type="RefSeq" id="WP_343812202.1">
    <property type="nucleotide sequence ID" value="NZ_BAAADS010000012.1"/>
</dbReference>
<comment type="pathway">
    <text evidence="1 9">Porphyrin-containing compound metabolism; protoporphyrin-IX biosynthesis; coproporphyrinogen-III from 5-aminolevulinate: step 3/4.</text>
</comment>
<gene>
    <name evidence="11" type="primary">hemD</name>
    <name evidence="11" type="ORF">GCM10009001_17590</name>
</gene>
<dbReference type="CDD" id="cd06578">
    <property type="entry name" value="HemD"/>
    <property type="match status" value="1"/>
</dbReference>